<evidence type="ECO:0000256" key="1">
    <source>
        <dbReference type="SAM" id="Phobius"/>
    </source>
</evidence>
<organism evidence="2 3">
    <name type="scientific">Pontibacter aquaedesilientis</name>
    <dbReference type="NCBI Taxonomy" id="2766980"/>
    <lineage>
        <taxon>Bacteria</taxon>
        <taxon>Pseudomonadati</taxon>
        <taxon>Bacteroidota</taxon>
        <taxon>Cytophagia</taxon>
        <taxon>Cytophagales</taxon>
        <taxon>Hymenobacteraceae</taxon>
        <taxon>Pontibacter</taxon>
    </lineage>
</organism>
<sequence length="248" mass="28014">MPFTAAHPAAILPLLRRSRWFSATGLITGSIAPDFQYFFLLPLFRHSGHTLEGLLYFNLPVAFVLAMVFHVIVRRPVVAHLPTWLQSRALAVPRLSWISYMRERWLVFATSVIIGASTHIFWDGFTHYGGYFVQQWPALTRTTTILGMEMMYCRILQHTSTLVGSLAILLYTWQLPAVAIPDGMGLRRKFWFWTGIGVAGFGFMVFALFASAFMRSLMGIVVSFLSGAMLATLALSIALQISRYRQRA</sequence>
<accession>A0ABR7XJE4</accession>
<proteinExistence type="predicted"/>
<evidence type="ECO:0000313" key="2">
    <source>
        <dbReference type="EMBL" id="MBD1398437.1"/>
    </source>
</evidence>
<evidence type="ECO:0000313" key="3">
    <source>
        <dbReference type="Proteomes" id="UP000625551"/>
    </source>
</evidence>
<feature type="transmembrane region" description="Helical" evidence="1">
    <location>
        <begin position="155"/>
        <end position="178"/>
    </location>
</feature>
<keyword evidence="3" id="KW-1185">Reference proteome</keyword>
<dbReference type="Proteomes" id="UP000625551">
    <property type="component" value="Unassembled WGS sequence"/>
</dbReference>
<feature type="transmembrane region" description="Helical" evidence="1">
    <location>
        <begin position="190"/>
        <end position="214"/>
    </location>
</feature>
<gene>
    <name evidence="2" type="ORF">H9Q13_14795</name>
</gene>
<feature type="transmembrane region" description="Helical" evidence="1">
    <location>
        <begin position="105"/>
        <end position="122"/>
    </location>
</feature>
<keyword evidence="1" id="KW-0472">Membrane</keyword>
<feature type="transmembrane region" description="Helical" evidence="1">
    <location>
        <begin position="53"/>
        <end position="73"/>
    </location>
</feature>
<protein>
    <submittedName>
        <fullName evidence="2">DUF4184 family protein</fullName>
    </submittedName>
</protein>
<name>A0ABR7XJE4_9BACT</name>
<dbReference type="Pfam" id="PF13803">
    <property type="entry name" value="DUF4184"/>
    <property type="match status" value="1"/>
</dbReference>
<comment type="caution">
    <text evidence="2">The sequence shown here is derived from an EMBL/GenBank/DDBJ whole genome shotgun (WGS) entry which is preliminary data.</text>
</comment>
<keyword evidence="1" id="KW-0812">Transmembrane</keyword>
<feature type="transmembrane region" description="Helical" evidence="1">
    <location>
        <begin position="20"/>
        <end position="41"/>
    </location>
</feature>
<feature type="transmembrane region" description="Helical" evidence="1">
    <location>
        <begin position="220"/>
        <end position="239"/>
    </location>
</feature>
<reference evidence="2 3" key="1">
    <citation type="submission" date="2020-09" db="EMBL/GenBank/DDBJ databases">
        <title>Genome sequencing and assembly of Pontibacter sp.</title>
        <authorList>
            <person name="Chhetri G."/>
        </authorList>
    </citation>
    <scope>NUCLEOTIDE SEQUENCE [LARGE SCALE GENOMIC DNA]</scope>
    <source>
        <strain evidence="2 3">JH31</strain>
    </source>
</reference>
<dbReference type="InterPro" id="IPR025238">
    <property type="entry name" value="DUF4184"/>
</dbReference>
<dbReference type="RefSeq" id="WP_191184570.1">
    <property type="nucleotide sequence ID" value="NZ_JACXAJ010000008.1"/>
</dbReference>
<dbReference type="EMBL" id="JACXAJ010000008">
    <property type="protein sequence ID" value="MBD1398437.1"/>
    <property type="molecule type" value="Genomic_DNA"/>
</dbReference>
<keyword evidence="1" id="KW-1133">Transmembrane helix</keyword>